<dbReference type="EMBL" id="CM032187">
    <property type="protein sequence ID" value="KAG7089607.1"/>
    <property type="molecule type" value="Genomic_DNA"/>
</dbReference>
<name>A0A9P7RTX5_9AGAR</name>
<feature type="chain" id="PRO_5040154137" evidence="1">
    <location>
        <begin position="22"/>
        <end position="204"/>
    </location>
</feature>
<dbReference type="Proteomes" id="UP001049176">
    <property type="component" value="Chromosome 7"/>
</dbReference>
<protein>
    <submittedName>
        <fullName evidence="2">Uncharacterized protein</fullName>
    </submittedName>
</protein>
<dbReference type="OrthoDB" id="3236720at2759"/>
<keyword evidence="3" id="KW-1185">Reference proteome</keyword>
<dbReference type="RefSeq" id="XP_043006077.1">
    <property type="nucleotide sequence ID" value="XM_043156292.1"/>
</dbReference>
<sequence length="204" mass="22212">MFVRFAVQLITVATLAITTSASPLVSKPAQVVARGSHSFNDWGGYSSLSNFDDFYGSDDFCHAHVKQTVIQKEQQVVCHSQSVEIIQQRLVVLQEMAKKIITEQICEVETQTIVFSQYHSSLGNFYDDLRRHSGLKVGYDDKVAGKFGDIVGSDGSISTQDLGFKGTDVGSNVVEVGGSNWDDKKSPDSVDSAFFAAQGAKFGL</sequence>
<evidence type="ECO:0000313" key="3">
    <source>
        <dbReference type="Proteomes" id="UP001049176"/>
    </source>
</evidence>
<evidence type="ECO:0000256" key="1">
    <source>
        <dbReference type="SAM" id="SignalP"/>
    </source>
</evidence>
<proteinExistence type="predicted"/>
<dbReference type="GeneID" id="66080348"/>
<accession>A0A9P7RTX5</accession>
<gene>
    <name evidence="2" type="ORF">E1B28_011273</name>
</gene>
<feature type="signal peptide" evidence="1">
    <location>
        <begin position="1"/>
        <end position="21"/>
    </location>
</feature>
<keyword evidence="1" id="KW-0732">Signal</keyword>
<dbReference type="AlphaFoldDB" id="A0A9P7RTX5"/>
<comment type="caution">
    <text evidence="2">The sequence shown here is derived from an EMBL/GenBank/DDBJ whole genome shotgun (WGS) entry which is preliminary data.</text>
</comment>
<organism evidence="2 3">
    <name type="scientific">Marasmius oreades</name>
    <name type="common">fairy-ring Marasmius</name>
    <dbReference type="NCBI Taxonomy" id="181124"/>
    <lineage>
        <taxon>Eukaryota</taxon>
        <taxon>Fungi</taxon>
        <taxon>Dikarya</taxon>
        <taxon>Basidiomycota</taxon>
        <taxon>Agaricomycotina</taxon>
        <taxon>Agaricomycetes</taxon>
        <taxon>Agaricomycetidae</taxon>
        <taxon>Agaricales</taxon>
        <taxon>Marasmiineae</taxon>
        <taxon>Marasmiaceae</taxon>
        <taxon>Marasmius</taxon>
    </lineage>
</organism>
<dbReference type="KEGG" id="more:E1B28_011273"/>
<reference evidence="2" key="1">
    <citation type="journal article" date="2021" name="Genome Biol. Evol.">
        <title>The assembled and annotated genome of the fairy-ring fungus Marasmius oreades.</title>
        <authorList>
            <person name="Hiltunen M."/>
            <person name="Ament-Velasquez S.L."/>
            <person name="Johannesson H."/>
        </authorList>
    </citation>
    <scope>NUCLEOTIDE SEQUENCE</scope>
    <source>
        <strain evidence="2">03SP1</strain>
    </source>
</reference>
<evidence type="ECO:0000313" key="2">
    <source>
        <dbReference type="EMBL" id="KAG7089607.1"/>
    </source>
</evidence>